<dbReference type="AlphaFoldDB" id="A0AAW0TYN5"/>
<dbReference type="EMBL" id="JARAKH010000022">
    <property type="protein sequence ID" value="KAK8392570.1"/>
    <property type="molecule type" value="Genomic_DNA"/>
</dbReference>
<name>A0AAW0TYN5_SCYPA</name>
<sequence length="1172" mass="126920">MTHEGSGDVGSNGKGSRVASCRPSRHRGGADPESGWVRAGAADYTTQECLWRAGELAAGAAVMGVTKGVAGGSAARRSAQAAAPTAVFQSPPRCAHRPPTPAPPVKAECRRAAQSAAVPKCRRPHSAKQRGGPAPLSPPQPAMALSALLPPPGAAFLPLHQPIMQLPMPRPRAYRGFSADSLVTPRRPLPVSATLADHRLQDLLARRDPPVLPAATTSTTTTPASTTPISTTTVTTAAPTTFVRATSRWSAAPREAPRFVSQFHSGPLQSRKGGDHGDDDGVVLLVGLFNLLAVVVYAAHRHLRAEPHALSERVIQWQVQKVLDELVIKVHSSSYAANLLSRAMPHDAPLQHARAAPAATPWHLLLLRQARALLLHQDPEAARWLQDARRRLLQDVAASPAALHATTLRPEMYAPVHALYTALATGRAAAALEGVLAAAEGEQGRALEGRTPHLAALLDSLAHLDTPQLRSLLAALTALGRAQQRVNVLPRLSSLLGAAAPPVPTKVRARRATGQRQARAASARRPRRIMRRQGKVVEEGSGHWTDRWFSLVTKAAPVGLDLTTLYARARARPTCLRALLCRANNAWRQVGPLQAALTPFTSVVLSWVLEDTAPHSLGDSLIAIRAGWMGKPCAVLYPECRLTPDPHPAAKEAITFFSRLQFAATQPKEEVPPPTLPHAQQQQQQQQPSSSTTTTTHNNNNNKKNDKQENKTDYQNTHTSSSSSSSSSSSYIPSAYSPPASSLNPSYTQTSYQGTEDTYTAPQQPGHSYTHYTDTYTAPGQETGGGEGGGEGLNTGFLRGEEEGGGDLNAGILQGGGGETGGANTDKDLINLYYNRYGGKGPMALPGTQYTTKYAHRNPEDTHTQETEQTQTLQEKIDRRDDTHNHHLLLPDLSTPHHHHHHHQTLHSLPNELYEKYESPDSSVGEEGDVLSSGSVSGMALQDPPAANTAVTWQQFFNAGLYGSSGQQKVPEGGAVGGTAGTGVIAGRPREHPQHPQHTANHKIGVAGAGRQPLKTYHHHHNHHQHSKTSQPVSQPARPSRPTFLLRPHLQQYSHNQQPVKKYKYGLRRGLPAGNVNNNKYDDNFSINYKYDESSMSNDIHQPHKAWYSYTARPDTYHYHTTTPITTTTTTTTTKRPTRDIDPFGPEDAVTSVLRNELLYEFVRDRQGFREG</sequence>
<feature type="compositionally biased region" description="Polar residues" evidence="1">
    <location>
        <begin position="743"/>
        <end position="778"/>
    </location>
</feature>
<reference evidence="2 3" key="1">
    <citation type="submission" date="2023-03" db="EMBL/GenBank/DDBJ databases">
        <title>High-quality genome of Scylla paramamosain provides insights in environmental adaptation.</title>
        <authorList>
            <person name="Zhang L."/>
        </authorList>
    </citation>
    <scope>NUCLEOTIDE SEQUENCE [LARGE SCALE GENOMIC DNA]</scope>
    <source>
        <strain evidence="2">LZ_2023a</strain>
        <tissue evidence="2">Muscle</tissue>
    </source>
</reference>
<evidence type="ECO:0000313" key="3">
    <source>
        <dbReference type="Proteomes" id="UP001487740"/>
    </source>
</evidence>
<feature type="region of interest" description="Disordered" evidence="1">
    <location>
        <begin position="1121"/>
        <end position="1147"/>
    </location>
</feature>
<feature type="region of interest" description="Disordered" evidence="1">
    <location>
        <begin position="917"/>
        <end position="936"/>
    </location>
</feature>
<feature type="compositionally biased region" description="Low complexity" evidence="1">
    <location>
        <begin position="720"/>
        <end position="742"/>
    </location>
</feature>
<organism evidence="2 3">
    <name type="scientific">Scylla paramamosain</name>
    <name type="common">Mud crab</name>
    <dbReference type="NCBI Taxonomy" id="85552"/>
    <lineage>
        <taxon>Eukaryota</taxon>
        <taxon>Metazoa</taxon>
        <taxon>Ecdysozoa</taxon>
        <taxon>Arthropoda</taxon>
        <taxon>Crustacea</taxon>
        <taxon>Multicrustacea</taxon>
        <taxon>Malacostraca</taxon>
        <taxon>Eumalacostraca</taxon>
        <taxon>Eucarida</taxon>
        <taxon>Decapoda</taxon>
        <taxon>Pleocyemata</taxon>
        <taxon>Brachyura</taxon>
        <taxon>Eubrachyura</taxon>
        <taxon>Portunoidea</taxon>
        <taxon>Portunidae</taxon>
        <taxon>Portuninae</taxon>
        <taxon>Scylla</taxon>
    </lineage>
</organism>
<comment type="caution">
    <text evidence="2">The sequence shown here is derived from an EMBL/GenBank/DDBJ whole genome shotgun (WGS) entry which is preliminary data.</text>
</comment>
<gene>
    <name evidence="2" type="ORF">O3P69_014758</name>
</gene>
<protein>
    <submittedName>
        <fullName evidence="2">Uncharacterized protein</fullName>
    </submittedName>
</protein>
<evidence type="ECO:0000313" key="2">
    <source>
        <dbReference type="EMBL" id="KAK8392570.1"/>
    </source>
</evidence>
<feature type="compositionally biased region" description="Low complexity" evidence="1">
    <location>
        <begin position="213"/>
        <end position="232"/>
    </location>
</feature>
<feature type="compositionally biased region" description="Basic and acidic residues" evidence="1">
    <location>
        <begin position="703"/>
        <end position="712"/>
    </location>
</feature>
<feature type="compositionally biased region" description="Basic residues" evidence="1">
    <location>
        <begin position="1017"/>
        <end position="1027"/>
    </location>
</feature>
<feature type="compositionally biased region" description="Gly residues" evidence="1">
    <location>
        <begin position="782"/>
        <end position="793"/>
    </location>
</feature>
<feature type="region of interest" description="Disordered" evidence="1">
    <location>
        <begin position="82"/>
        <end position="138"/>
    </location>
</feature>
<feature type="region of interest" description="Disordered" evidence="1">
    <location>
        <begin position="1017"/>
        <end position="1042"/>
    </location>
</feature>
<feature type="compositionally biased region" description="Low complexity" evidence="1">
    <location>
        <begin position="680"/>
        <end position="702"/>
    </location>
</feature>
<feature type="region of interest" description="Disordered" evidence="1">
    <location>
        <begin position="1"/>
        <end position="36"/>
    </location>
</feature>
<feature type="compositionally biased region" description="Low complexity" evidence="1">
    <location>
        <begin position="1121"/>
        <end position="1135"/>
    </location>
</feature>
<evidence type="ECO:0000256" key="1">
    <source>
        <dbReference type="SAM" id="MobiDB-lite"/>
    </source>
</evidence>
<proteinExistence type="predicted"/>
<keyword evidence="3" id="KW-1185">Reference proteome</keyword>
<feature type="region of interest" description="Disordered" evidence="1">
    <location>
        <begin position="666"/>
        <end position="793"/>
    </location>
</feature>
<dbReference type="Proteomes" id="UP001487740">
    <property type="component" value="Unassembled WGS sequence"/>
</dbReference>
<feature type="region of interest" description="Disordered" evidence="1">
    <location>
        <begin position="211"/>
        <end position="232"/>
    </location>
</feature>
<accession>A0AAW0TYN5</accession>